<feature type="domain" description="Glycine transporter" evidence="8">
    <location>
        <begin position="93"/>
        <end position="165"/>
    </location>
</feature>
<feature type="transmembrane region" description="Helical" evidence="7">
    <location>
        <begin position="115"/>
        <end position="138"/>
    </location>
</feature>
<evidence type="ECO:0000256" key="3">
    <source>
        <dbReference type="ARBA" id="ARBA00022475"/>
    </source>
</evidence>
<keyword evidence="10" id="KW-1185">Reference proteome</keyword>
<dbReference type="Proteomes" id="UP000664761">
    <property type="component" value="Unassembled WGS sequence"/>
</dbReference>
<evidence type="ECO:0000256" key="1">
    <source>
        <dbReference type="ARBA" id="ARBA00004651"/>
    </source>
</evidence>
<feature type="transmembrane region" description="Helical" evidence="7">
    <location>
        <begin position="175"/>
        <end position="198"/>
    </location>
</feature>
<feature type="transmembrane region" description="Helical" evidence="7">
    <location>
        <begin position="65"/>
        <end position="81"/>
    </location>
</feature>
<evidence type="ECO:0000313" key="10">
    <source>
        <dbReference type="Proteomes" id="UP000664761"/>
    </source>
</evidence>
<keyword evidence="5 7" id="KW-1133">Transmembrane helix</keyword>
<name>A0ABS3F252_9PROT</name>
<feature type="transmembrane region" description="Helical" evidence="7">
    <location>
        <begin position="32"/>
        <end position="53"/>
    </location>
</feature>
<reference evidence="9 10" key="1">
    <citation type="submission" date="2021-03" db="EMBL/GenBank/DDBJ databases">
        <title>Sneathiella sp. CAU 1612 isolated from Kang Won-do.</title>
        <authorList>
            <person name="Kim W."/>
        </authorList>
    </citation>
    <scope>NUCLEOTIDE SEQUENCE [LARGE SCALE GENOMIC DNA]</scope>
    <source>
        <strain evidence="9 10">CAU 1612</strain>
    </source>
</reference>
<proteinExistence type="inferred from homology"/>
<comment type="similarity">
    <text evidence="2">Belongs to the UPF0126 family.</text>
</comment>
<organism evidence="9 10">
    <name type="scientific">Sneathiella sedimenti</name>
    <dbReference type="NCBI Taxonomy" id="2816034"/>
    <lineage>
        <taxon>Bacteria</taxon>
        <taxon>Pseudomonadati</taxon>
        <taxon>Pseudomonadota</taxon>
        <taxon>Alphaproteobacteria</taxon>
        <taxon>Sneathiellales</taxon>
        <taxon>Sneathiellaceae</taxon>
        <taxon>Sneathiella</taxon>
    </lineage>
</organism>
<feature type="transmembrane region" description="Helical" evidence="7">
    <location>
        <begin position="88"/>
        <end position="109"/>
    </location>
</feature>
<dbReference type="PANTHER" id="PTHR30506">
    <property type="entry name" value="INNER MEMBRANE PROTEIN"/>
    <property type="match status" value="1"/>
</dbReference>
<feature type="domain" description="Glycine transporter" evidence="8">
    <location>
        <begin position="8"/>
        <end position="81"/>
    </location>
</feature>
<keyword evidence="4 7" id="KW-0812">Transmembrane</keyword>
<evidence type="ECO:0000256" key="2">
    <source>
        <dbReference type="ARBA" id="ARBA00008193"/>
    </source>
</evidence>
<comment type="caution">
    <text evidence="9">The sequence shown here is derived from an EMBL/GenBank/DDBJ whole genome shotgun (WGS) entry which is preliminary data.</text>
</comment>
<evidence type="ECO:0000256" key="7">
    <source>
        <dbReference type="SAM" id="Phobius"/>
    </source>
</evidence>
<accession>A0ABS3F252</accession>
<protein>
    <submittedName>
        <fullName evidence="9">Trimeric intracellular cation channel family protein</fullName>
    </submittedName>
</protein>
<evidence type="ECO:0000256" key="6">
    <source>
        <dbReference type="ARBA" id="ARBA00023136"/>
    </source>
</evidence>
<evidence type="ECO:0000256" key="4">
    <source>
        <dbReference type="ARBA" id="ARBA00022692"/>
    </source>
</evidence>
<keyword evidence="3" id="KW-1003">Cell membrane</keyword>
<dbReference type="Pfam" id="PF03458">
    <property type="entry name" value="Gly_transporter"/>
    <property type="match status" value="2"/>
</dbReference>
<evidence type="ECO:0000259" key="8">
    <source>
        <dbReference type="Pfam" id="PF03458"/>
    </source>
</evidence>
<evidence type="ECO:0000313" key="9">
    <source>
        <dbReference type="EMBL" id="MBO0332596.1"/>
    </source>
</evidence>
<evidence type="ECO:0000256" key="5">
    <source>
        <dbReference type="ARBA" id="ARBA00022989"/>
    </source>
</evidence>
<gene>
    <name evidence="9" type="ORF">J0X12_03155</name>
</gene>
<comment type="subcellular location">
    <subcellularLocation>
        <location evidence="1">Cell membrane</location>
        <topology evidence="1">Multi-pass membrane protein</topology>
    </subcellularLocation>
</comment>
<sequence length="210" mass="22327">MFTDFITILDLVGVAVFAATGGLVASRKEMDLIGFGMMATFTGVGGGTVRDVILDRPVFWVEDHRYLLVCLGIALLLYFFASHVQRRYVVLLWSDAIGLAAFAVLGAQLAREADAGPLIAIVLGMITATFGGLARDLVAGETPLLLKQEIYATAALVSAAVYVVFVDSIGVAPLIAAIGAILTGFAVRAGAILFGWSLPRYKQRAGRIYK</sequence>
<feature type="transmembrane region" description="Helical" evidence="7">
    <location>
        <begin position="6"/>
        <end position="25"/>
    </location>
</feature>
<feature type="transmembrane region" description="Helical" evidence="7">
    <location>
        <begin position="150"/>
        <end position="169"/>
    </location>
</feature>
<dbReference type="RefSeq" id="WP_207042151.1">
    <property type="nucleotide sequence ID" value="NZ_JAFLNC010000001.1"/>
</dbReference>
<keyword evidence="6 7" id="KW-0472">Membrane</keyword>
<dbReference type="EMBL" id="JAFLNC010000001">
    <property type="protein sequence ID" value="MBO0332596.1"/>
    <property type="molecule type" value="Genomic_DNA"/>
</dbReference>
<dbReference type="InterPro" id="IPR005115">
    <property type="entry name" value="Gly_transporter"/>
</dbReference>
<dbReference type="PANTHER" id="PTHR30506:SF3">
    <property type="entry name" value="UPF0126 INNER MEMBRANE PROTEIN YADS-RELATED"/>
    <property type="match status" value="1"/>
</dbReference>